<proteinExistence type="predicted"/>
<gene>
    <name evidence="7" type="primary">LOC102739222</name>
</gene>
<dbReference type="GO" id="GO:0042110">
    <property type="term" value="P:T cell activation"/>
    <property type="evidence" value="ECO:0007669"/>
    <property type="project" value="TreeGrafter"/>
</dbReference>
<name>A0A7F8RT26_LEPWE</name>
<keyword evidence="6" id="KW-1185">Reference proteome</keyword>
<keyword evidence="2" id="KW-0732">Signal</keyword>
<feature type="domain" description="Ig-like" evidence="5">
    <location>
        <begin position="119"/>
        <end position="200"/>
    </location>
</feature>
<dbReference type="RefSeq" id="XP_030896129.1">
    <property type="nucleotide sequence ID" value="XM_031040269.1"/>
</dbReference>
<evidence type="ECO:0000256" key="2">
    <source>
        <dbReference type="ARBA" id="ARBA00022729"/>
    </source>
</evidence>
<evidence type="ECO:0000256" key="1">
    <source>
        <dbReference type="ARBA" id="ARBA00004370"/>
    </source>
</evidence>
<dbReference type="PROSITE" id="PS50835">
    <property type="entry name" value="IG_LIKE"/>
    <property type="match status" value="1"/>
</dbReference>
<dbReference type="Proteomes" id="UP000245341">
    <property type="component" value="Unplaced"/>
</dbReference>
<dbReference type="KEGG" id="lww:102739222"/>
<dbReference type="AlphaFoldDB" id="A0A7F8RT26"/>
<organism evidence="6 7">
    <name type="scientific">Leptonychotes weddellii</name>
    <name type="common">Weddell seal</name>
    <name type="synonym">Otaria weddellii</name>
    <dbReference type="NCBI Taxonomy" id="9713"/>
    <lineage>
        <taxon>Eukaryota</taxon>
        <taxon>Metazoa</taxon>
        <taxon>Chordata</taxon>
        <taxon>Craniata</taxon>
        <taxon>Vertebrata</taxon>
        <taxon>Euteleostomi</taxon>
        <taxon>Mammalia</taxon>
        <taxon>Eutheria</taxon>
        <taxon>Laurasiatheria</taxon>
        <taxon>Carnivora</taxon>
        <taxon>Caniformia</taxon>
        <taxon>Pinnipedia</taxon>
        <taxon>Phocidae</taxon>
        <taxon>Monachinae</taxon>
        <taxon>Lobodontini</taxon>
        <taxon>Leptonychotes</taxon>
    </lineage>
</organism>
<keyword evidence="4" id="KW-0325">Glycoprotein</keyword>
<dbReference type="InterPro" id="IPR015631">
    <property type="entry name" value="CD2/SLAM_rcpt"/>
</dbReference>
<dbReference type="PANTHER" id="PTHR12080:SF87">
    <property type="entry name" value="IG-LIKE DOMAIN-CONTAINING PROTEIN"/>
    <property type="match status" value="1"/>
</dbReference>
<dbReference type="InterPro" id="IPR036179">
    <property type="entry name" value="Ig-like_dom_sf"/>
</dbReference>
<reference evidence="7" key="1">
    <citation type="submission" date="2025-08" db="UniProtKB">
        <authorList>
            <consortium name="RefSeq"/>
        </authorList>
    </citation>
    <scope>IDENTIFICATION</scope>
    <source>
        <tissue evidence="7">Liver</tissue>
    </source>
</reference>
<protein>
    <submittedName>
        <fullName evidence="7">T-lymphocyte surface antigen Ly-9-like</fullName>
    </submittedName>
</protein>
<evidence type="ECO:0000256" key="3">
    <source>
        <dbReference type="ARBA" id="ARBA00023136"/>
    </source>
</evidence>
<keyword evidence="3" id="KW-0472">Membrane</keyword>
<evidence type="ECO:0000313" key="7">
    <source>
        <dbReference type="RefSeq" id="XP_030896129.1"/>
    </source>
</evidence>
<dbReference type="OrthoDB" id="8741746at2759"/>
<accession>A0A7F8RT26</accession>
<dbReference type="GO" id="GO:0009897">
    <property type="term" value="C:external side of plasma membrane"/>
    <property type="evidence" value="ECO:0007669"/>
    <property type="project" value="TreeGrafter"/>
</dbReference>
<evidence type="ECO:0000313" key="6">
    <source>
        <dbReference type="Proteomes" id="UP000245341"/>
    </source>
</evidence>
<dbReference type="GeneID" id="102739222"/>
<dbReference type="Gene3D" id="2.60.40.10">
    <property type="entry name" value="Immunoglobulins"/>
    <property type="match status" value="3"/>
</dbReference>
<dbReference type="SUPFAM" id="SSF48726">
    <property type="entry name" value="Immunoglobulin"/>
    <property type="match status" value="2"/>
</dbReference>
<dbReference type="InterPro" id="IPR013783">
    <property type="entry name" value="Ig-like_fold"/>
</dbReference>
<evidence type="ECO:0000259" key="5">
    <source>
        <dbReference type="PROSITE" id="PS50835"/>
    </source>
</evidence>
<dbReference type="InterPro" id="IPR007110">
    <property type="entry name" value="Ig-like_dom"/>
</dbReference>
<dbReference type="PANTHER" id="PTHR12080">
    <property type="entry name" value="SIGNALING LYMPHOCYTIC ACTIVATION MOLECULE"/>
    <property type="match status" value="1"/>
</dbReference>
<sequence length="390" mass="42416">MPIAIVTLAEAGGPDTFYEAETRYRGHVSVVGPGHSLQTSNLSWKDAGPYRAHMNLRSSRITRTREYQLQFYALSSIRKLGHPEARCVRQRPLLERDVITTQFCAGAPTRPSREQLARPRVTLSSRIGESGHCIFILTCEAESRGGSVTYSWLPLGPRTVVSRGGSVLSVSSRLRDRALTFTCVVKNPVSNSSSLPVSVPSSCPGPGILGGDTVGETVTGLLGDLAILPLEVPVGQEVEKVTWSSGELVAIMQAGPGGQRVLAAGSQAPYSRRWSALHRGYSLQIRPLRLQDSGLYRAWITLPAESPDQHHQGFHPARLREAAGAQYHCQLPDHEGWGLLHHPDLLPVTGRRGCSVQMGTPWPGGSYVPWGNHSPCLLETRGQRQLSLHG</sequence>
<evidence type="ECO:0000256" key="4">
    <source>
        <dbReference type="ARBA" id="ARBA00023180"/>
    </source>
</evidence>
<comment type="subcellular location">
    <subcellularLocation>
        <location evidence="1">Membrane</location>
    </subcellularLocation>
</comment>